<name>A0A6J5N2V1_9CAUD</name>
<protein>
    <submittedName>
        <fullName evidence="1">Uncharacterized protein</fullName>
    </submittedName>
</protein>
<gene>
    <name evidence="1" type="ORF">UFOVP609_23</name>
</gene>
<accession>A0A6J5N2V1</accession>
<proteinExistence type="predicted"/>
<organism evidence="1">
    <name type="scientific">uncultured Caudovirales phage</name>
    <dbReference type="NCBI Taxonomy" id="2100421"/>
    <lineage>
        <taxon>Viruses</taxon>
        <taxon>Duplodnaviria</taxon>
        <taxon>Heunggongvirae</taxon>
        <taxon>Uroviricota</taxon>
        <taxon>Caudoviricetes</taxon>
        <taxon>Peduoviridae</taxon>
        <taxon>Maltschvirus</taxon>
        <taxon>Maltschvirus maltsch</taxon>
    </lineage>
</organism>
<evidence type="ECO:0000313" key="1">
    <source>
        <dbReference type="EMBL" id="CAB4152707.1"/>
    </source>
</evidence>
<sequence length="68" mass="7520">MSELNDVLASAMVKAYNQGLATERESTVKSIQADRQRIIQDLQTDAVISTGMPVEWLERVVKIVEGAD</sequence>
<dbReference type="EMBL" id="LR796588">
    <property type="protein sequence ID" value="CAB4152707.1"/>
    <property type="molecule type" value="Genomic_DNA"/>
</dbReference>
<reference evidence="1" key="1">
    <citation type="submission" date="2020-04" db="EMBL/GenBank/DDBJ databases">
        <authorList>
            <person name="Chiriac C."/>
            <person name="Salcher M."/>
            <person name="Ghai R."/>
            <person name="Kavagutti S V."/>
        </authorList>
    </citation>
    <scope>NUCLEOTIDE SEQUENCE</scope>
</reference>